<evidence type="ECO:0000256" key="1">
    <source>
        <dbReference type="SAM" id="Phobius"/>
    </source>
</evidence>
<organism evidence="2 3">
    <name type="scientific">Caulochytrium protostelioides</name>
    <dbReference type="NCBI Taxonomy" id="1555241"/>
    <lineage>
        <taxon>Eukaryota</taxon>
        <taxon>Fungi</taxon>
        <taxon>Fungi incertae sedis</taxon>
        <taxon>Chytridiomycota</taxon>
        <taxon>Chytridiomycota incertae sedis</taxon>
        <taxon>Chytridiomycetes</taxon>
        <taxon>Caulochytriales</taxon>
        <taxon>Caulochytriaceae</taxon>
        <taxon>Caulochytrium</taxon>
    </lineage>
</organism>
<keyword evidence="1" id="KW-0472">Membrane</keyword>
<sequence length="217" mass="23598">MPWTPHRATYTTGGGIVSIGKMGNLMSVNATRVGAVCGFYLTSITQFSQIVFGVVISFMIGTQRQGERGRFSRARDYLRSPAFCVVVHVRHAEGPRKAEVAQEANKADFSAAFPHLLAHAIVGKGVRIVWGKGDRYLVAFQQKRPLHDDLSADLARYRVGTVLAFIQFEQHVTADLRLSVANLDEEVDEISVAVAVSSDSAKVDACIVGVPFGYTLG</sequence>
<dbReference type="AlphaFoldDB" id="A0A4P9X4P0"/>
<proteinExistence type="predicted"/>
<name>A0A4P9X4P0_9FUNG</name>
<reference evidence="3" key="1">
    <citation type="journal article" date="2018" name="Nat. Microbiol.">
        <title>Leveraging single-cell genomics to expand the fungal tree of life.</title>
        <authorList>
            <person name="Ahrendt S.R."/>
            <person name="Quandt C.A."/>
            <person name="Ciobanu D."/>
            <person name="Clum A."/>
            <person name="Salamov A."/>
            <person name="Andreopoulos B."/>
            <person name="Cheng J.F."/>
            <person name="Woyke T."/>
            <person name="Pelin A."/>
            <person name="Henrissat B."/>
            <person name="Reynolds N.K."/>
            <person name="Benny G.L."/>
            <person name="Smith M.E."/>
            <person name="James T.Y."/>
            <person name="Grigoriev I.V."/>
        </authorList>
    </citation>
    <scope>NUCLEOTIDE SEQUENCE [LARGE SCALE GENOMIC DNA]</scope>
    <source>
        <strain evidence="3">ATCC 52028</strain>
    </source>
</reference>
<evidence type="ECO:0000313" key="2">
    <source>
        <dbReference type="EMBL" id="RKP00034.1"/>
    </source>
</evidence>
<feature type="transmembrane region" description="Helical" evidence="1">
    <location>
        <begin position="33"/>
        <end position="60"/>
    </location>
</feature>
<keyword evidence="1" id="KW-1133">Transmembrane helix</keyword>
<dbReference type="Proteomes" id="UP000274922">
    <property type="component" value="Unassembled WGS sequence"/>
</dbReference>
<keyword evidence="1" id="KW-0812">Transmembrane</keyword>
<protein>
    <submittedName>
        <fullName evidence="2">Uncharacterized protein</fullName>
    </submittedName>
</protein>
<dbReference type="EMBL" id="ML014240">
    <property type="protein sequence ID" value="RKP00034.1"/>
    <property type="molecule type" value="Genomic_DNA"/>
</dbReference>
<gene>
    <name evidence="2" type="ORF">CXG81DRAFT_19968</name>
</gene>
<keyword evidence="3" id="KW-1185">Reference proteome</keyword>
<evidence type="ECO:0000313" key="3">
    <source>
        <dbReference type="Proteomes" id="UP000274922"/>
    </source>
</evidence>
<accession>A0A4P9X4P0</accession>